<organism evidence="2 3">
    <name type="scientific">Aspergillus brasiliensis (strain CBS 101740 / IMI 381727 / IBT 21946)</name>
    <dbReference type="NCBI Taxonomy" id="767769"/>
    <lineage>
        <taxon>Eukaryota</taxon>
        <taxon>Fungi</taxon>
        <taxon>Dikarya</taxon>
        <taxon>Ascomycota</taxon>
        <taxon>Pezizomycotina</taxon>
        <taxon>Eurotiomycetes</taxon>
        <taxon>Eurotiomycetidae</taxon>
        <taxon>Eurotiales</taxon>
        <taxon>Aspergillaceae</taxon>
        <taxon>Aspergillus</taxon>
        <taxon>Aspergillus subgen. Circumdati</taxon>
    </lineage>
</organism>
<name>A0A1L9UZQ3_ASPBC</name>
<dbReference type="OMA" id="RSQYLIM"/>
<dbReference type="PANTHER" id="PTHR40260">
    <property type="entry name" value="BLR8190 PROTEIN"/>
    <property type="match status" value="1"/>
</dbReference>
<dbReference type="STRING" id="767769.A0A1L9UZQ3"/>
<keyword evidence="3" id="KW-1185">Reference proteome</keyword>
<evidence type="ECO:0000256" key="1">
    <source>
        <dbReference type="ARBA" id="ARBA00005986"/>
    </source>
</evidence>
<evidence type="ECO:0000313" key="2">
    <source>
        <dbReference type="EMBL" id="OJJ77029.1"/>
    </source>
</evidence>
<dbReference type="Gene3D" id="3.30.70.100">
    <property type="match status" value="1"/>
</dbReference>
<dbReference type="EMBL" id="KV878679">
    <property type="protein sequence ID" value="OJJ77029.1"/>
    <property type="molecule type" value="Genomic_DNA"/>
</dbReference>
<reference evidence="3" key="1">
    <citation type="journal article" date="2017" name="Genome Biol.">
        <title>Comparative genomics reveals high biological diversity and specific adaptations in the industrially and medically important fungal genus Aspergillus.</title>
        <authorList>
            <person name="de Vries R.P."/>
            <person name="Riley R."/>
            <person name="Wiebenga A."/>
            <person name="Aguilar-Osorio G."/>
            <person name="Amillis S."/>
            <person name="Uchima C.A."/>
            <person name="Anderluh G."/>
            <person name="Asadollahi M."/>
            <person name="Askin M."/>
            <person name="Barry K."/>
            <person name="Battaglia E."/>
            <person name="Bayram O."/>
            <person name="Benocci T."/>
            <person name="Braus-Stromeyer S.A."/>
            <person name="Caldana C."/>
            <person name="Canovas D."/>
            <person name="Cerqueira G.C."/>
            <person name="Chen F."/>
            <person name="Chen W."/>
            <person name="Choi C."/>
            <person name="Clum A."/>
            <person name="Dos Santos R.A."/>
            <person name="Damasio A.R."/>
            <person name="Diallinas G."/>
            <person name="Emri T."/>
            <person name="Fekete E."/>
            <person name="Flipphi M."/>
            <person name="Freyberg S."/>
            <person name="Gallo A."/>
            <person name="Gournas C."/>
            <person name="Habgood R."/>
            <person name="Hainaut M."/>
            <person name="Harispe M.L."/>
            <person name="Henrissat B."/>
            <person name="Hilden K.S."/>
            <person name="Hope R."/>
            <person name="Hossain A."/>
            <person name="Karabika E."/>
            <person name="Karaffa L."/>
            <person name="Karanyi Z."/>
            <person name="Krasevec N."/>
            <person name="Kuo A."/>
            <person name="Kusch H."/>
            <person name="LaButti K."/>
            <person name="Lagendijk E.L."/>
            <person name="Lapidus A."/>
            <person name="Levasseur A."/>
            <person name="Lindquist E."/>
            <person name="Lipzen A."/>
            <person name="Logrieco A.F."/>
            <person name="MacCabe A."/>
            <person name="Maekelae M.R."/>
            <person name="Malavazi I."/>
            <person name="Melin P."/>
            <person name="Meyer V."/>
            <person name="Mielnichuk N."/>
            <person name="Miskei M."/>
            <person name="Molnar A.P."/>
            <person name="Mule G."/>
            <person name="Ngan C.Y."/>
            <person name="Orejas M."/>
            <person name="Orosz E."/>
            <person name="Ouedraogo J.P."/>
            <person name="Overkamp K.M."/>
            <person name="Park H.-S."/>
            <person name="Perrone G."/>
            <person name="Piumi F."/>
            <person name="Punt P.J."/>
            <person name="Ram A.F."/>
            <person name="Ramon A."/>
            <person name="Rauscher S."/>
            <person name="Record E."/>
            <person name="Riano-Pachon D.M."/>
            <person name="Robert V."/>
            <person name="Roehrig J."/>
            <person name="Ruller R."/>
            <person name="Salamov A."/>
            <person name="Salih N.S."/>
            <person name="Samson R.A."/>
            <person name="Sandor E."/>
            <person name="Sanguinetti M."/>
            <person name="Schuetze T."/>
            <person name="Sepcic K."/>
            <person name="Shelest E."/>
            <person name="Sherlock G."/>
            <person name="Sophianopoulou V."/>
            <person name="Squina F.M."/>
            <person name="Sun H."/>
            <person name="Susca A."/>
            <person name="Todd R.B."/>
            <person name="Tsang A."/>
            <person name="Unkles S.E."/>
            <person name="van de Wiele N."/>
            <person name="van Rossen-Uffink D."/>
            <person name="Oliveira J.V."/>
            <person name="Vesth T.C."/>
            <person name="Visser J."/>
            <person name="Yu J.-H."/>
            <person name="Zhou M."/>
            <person name="Andersen M.R."/>
            <person name="Archer D.B."/>
            <person name="Baker S.E."/>
            <person name="Benoit I."/>
            <person name="Brakhage A.A."/>
            <person name="Braus G.H."/>
            <person name="Fischer R."/>
            <person name="Frisvad J.C."/>
            <person name="Goldman G.H."/>
            <person name="Houbraken J."/>
            <person name="Oakley B."/>
            <person name="Pocsi I."/>
            <person name="Scazzocchio C."/>
            <person name="Seiboth B."/>
            <person name="vanKuyk P.A."/>
            <person name="Wortman J."/>
            <person name="Dyer P.S."/>
            <person name="Grigoriev I.V."/>
        </authorList>
    </citation>
    <scope>NUCLEOTIDE SEQUENCE [LARGE SCALE GENOMIC DNA]</scope>
    <source>
        <strain evidence="3">CBS 101740 / IMI 381727 / IBT 21946</strain>
    </source>
</reference>
<gene>
    <name evidence="2" type="ORF">ASPBRDRAFT_654157</name>
</gene>
<dbReference type="NCBIfam" id="TIGR02118">
    <property type="entry name" value="EthD family reductase"/>
    <property type="match status" value="1"/>
</dbReference>
<evidence type="ECO:0008006" key="4">
    <source>
        <dbReference type="Google" id="ProtNLM"/>
    </source>
</evidence>
<accession>A0A1L9UZQ3</accession>
<dbReference type="InterPro" id="IPR011008">
    <property type="entry name" value="Dimeric_a/b-barrel"/>
</dbReference>
<dbReference type="InterPro" id="IPR009799">
    <property type="entry name" value="EthD_dom"/>
</dbReference>
<protein>
    <recommendedName>
        <fullName evidence="4">EthD domain-containing protein</fullName>
    </recommendedName>
</protein>
<comment type="similarity">
    <text evidence="1">Belongs to the tpcK family.</text>
</comment>
<dbReference type="AlphaFoldDB" id="A0A1L9UZQ3"/>
<dbReference type="Proteomes" id="UP000184499">
    <property type="component" value="Unassembled WGS sequence"/>
</dbReference>
<proteinExistence type="inferred from homology"/>
<dbReference type="VEuPathDB" id="FungiDB:ASPBRDRAFT_654157"/>
<dbReference type="OrthoDB" id="4892971at2759"/>
<sequence length="110" mass="12378">MAYTITVVFPNDADAQYNIDYYTNVHMKLIEKHWSKYGLKSWSVTKFLPSLDGAAPVYAVGSQVHWESEEGMKKAFESPEVAEIMGDVSRFSNKKPVFLIGETVKPALDS</sequence>
<evidence type="ECO:0000313" key="3">
    <source>
        <dbReference type="Proteomes" id="UP000184499"/>
    </source>
</evidence>
<dbReference type="RefSeq" id="XP_067484276.1">
    <property type="nucleotide sequence ID" value="XM_067628530.1"/>
</dbReference>
<dbReference type="GeneID" id="93581018"/>
<dbReference type="GO" id="GO:0016491">
    <property type="term" value="F:oxidoreductase activity"/>
    <property type="evidence" value="ECO:0007669"/>
    <property type="project" value="InterPro"/>
</dbReference>
<dbReference type="PANTHER" id="PTHR40260:SF2">
    <property type="entry name" value="BLR8190 PROTEIN"/>
    <property type="match status" value="1"/>
</dbReference>
<dbReference type="SUPFAM" id="SSF54909">
    <property type="entry name" value="Dimeric alpha+beta barrel"/>
    <property type="match status" value="1"/>
</dbReference>